<gene>
    <name evidence="1" type="ORF">KXJ70_01915</name>
</gene>
<dbReference type="PANTHER" id="PTHR39456">
    <property type="entry name" value="METAL-DEPENDENT HYDROLASE"/>
    <property type="match status" value="1"/>
</dbReference>
<keyword evidence="2" id="KW-1185">Reference proteome</keyword>
<evidence type="ECO:0000313" key="2">
    <source>
        <dbReference type="Proteomes" id="UP001166291"/>
    </source>
</evidence>
<dbReference type="InterPro" id="IPR016516">
    <property type="entry name" value="UCP07580"/>
</dbReference>
<proteinExistence type="predicted"/>
<protein>
    <submittedName>
        <fullName evidence="1">Metal-dependent hydrolase</fullName>
    </submittedName>
</protein>
<evidence type="ECO:0000313" key="1">
    <source>
        <dbReference type="EMBL" id="MBW2939515.1"/>
    </source>
</evidence>
<name>A0ABS6VMH6_9GAMM</name>
<sequence>MNIKPEARKIECDFSQARVDWIPKDPELAQFWNAVSIGLPLLEGYLIRALAKAKKLLPEDRDDLYADCELFCKQEANHSKTHMAFNEMVRGLGHYPEMDKHTDKLRAEYEEFDKKFGLRYAMLYAEGFETAGPIFASYFLVQANKRVKDNDVDMITLSLWRWHLSEEFEHRCCAFNVVEALYGTYWGRVRGIFKATFHLIGFAFPLSEYMQNEDKKAGRMERGPKAFLRKVSSYSSMFFFIAPRILRACSPWYNPKNLNAPPGCEEVLTIASETLDLNKMAARARETIPA</sequence>
<keyword evidence="1" id="KW-0378">Hydrolase</keyword>
<dbReference type="PANTHER" id="PTHR39456:SF1">
    <property type="entry name" value="METAL-DEPENDENT HYDROLASE"/>
    <property type="match status" value="1"/>
</dbReference>
<dbReference type="Pfam" id="PF10118">
    <property type="entry name" value="Metal_hydrol"/>
    <property type="match status" value="1"/>
</dbReference>
<comment type="caution">
    <text evidence="1">The sequence shown here is derived from an EMBL/GenBank/DDBJ whole genome shotgun (WGS) entry which is preliminary data.</text>
</comment>
<dbReference type="EMBL" id="JAHWDQ010000001">
    <property type="protein sequence ID" value="MBW2939515.1"/>
    <property type="molecule type" value="Genomic_DNA"/>
</dbReference>
<reference evidence="1" key="1">
    <citation type="submission" date="2021-07" db="EMBL/GenBank/DDBJ databases">
        <title>Zhongshania sp. CAU 1632 isolated from seawater.</title>
        <authorList>
            <person name="Kim W."/>
        </authorList>
    </citation>
    <scope>NUCLEOTIDE SEQUENCE</scope>
    <source>
        <strain evidence="1">CAU 1632</strain>
    </source>
</reference>
<dbReference type="Proteomes" id="UP001166291">
    <property type="component" value="Unassembled WGS sequence"/>
</dbReference>
<dbReference type="GO" id="GO:0016787">
    <property type="term" value="F:hydrolase activity"/>
    <property type="evidence" value="ECO:0007669"/>
    <property type="project" value="UniProtKB-KW"/>
</dbReference>
<accession>A0ABS6VMH6</accession>
<dbReference type="RefSeq" id="WP_219041767.1">
    <property type="nucleotide sequence ID" value="NZ_JAHWDQ010000001.1"/>
</dbReference>
<organism evidence="1 2">
    <name type="scientific">Zhongshania aquimaris</name>
    <dbReference type="NCBI Taxonomy" id="2857107"/>
    <lineage>
        <taxon>Bacteria</taxon>
        <taxon>Pseudomonadati</taxon>
        <taxon>Pseudomonadota</taxon>
        <taxon>Gammaproteobacteria</taxon>
        <taxon>Cellvibrionales</taxon>
        <taxon>Spongiibacteraceae</taxon>
        <taxon>Zhongshania</taxon>
    </lineage>
</organism>